<feature type="transmembrane region" description="Helical" evidence="1">
    <location>
        <begin position="142"/>
        <end position="167"/>
    </location>
</feature>
<keyword evidence="4" id="KW-1185">Reference proteome</keyword>
<evidence type="ECO:0000313" key="3">
    <source>
        <dbReference type="EMBL" id="NOD32562.1"/>
    </source>
</evidence>
<reference evidence="3 4" key="1">
    <citation type="submission" date="2019-12" db="EMBL/GenBank/DDBJ databases">
        <title>Ruegeria JWLKs population differentiation of coral mucus and skeleton niches.</title>
        <authorList>
            <person name="Luo D."/>
        </authorList>
    </citation>
    <scope>NUCLEOTIDE SEQUENCE [LARGE SCALE GENOMIC DNA]</scope>
    <source>
        <strain evidence="3 4">HKCCD6238</strain>
    </source>
</reference>
<feature type="transmembrane region" description="Helical" evidence="1">
    <location>
        <begin position="289"/>
        <end position="310"/>
    </location>
</feature>
<feature type="domain" description="Glycosyltransferase RgtA/B/C/D-like" evidence="2">
    <location>
        <begin position="40"/>
        <end position="168"/>
    </location>
</feature>
<protein>
    <recommendedName>
        <fullName evidence="2">Glycosyltransferase RgtA/B/C/D-like domain-containing protein</fullName>
    </recommendedName>
</protein>
<proteinExistence type="predicted"/>
<keyword evidence="1" id="KW-0472">Membrane</keyword>
<dbReference type="InterPro" id="IPR038731">
    <property type="entry name" value="RgtA/B/C-like"/>
</dbReference>
<evidence type="ECO:0000256" key="1">
    <source>
        <dbReference type="SAM" id="Phobius"/>
    </source>
</evidence>
<organism evidence="3 4">
    <name type="scientific">Ruegeria atlantica</name>
    <dbReference type="NCBI Taxonomy" id="81569"/>
    <lineage>
        <taxon>Bacteria</taxon>
        <taxon>Pseudomonadati</taxon>
        <taxon>Pseudomonadota</taxon>
        <taxon>Alphaproteobacteria</taxon>
        <taxon>Rhodobacterales</taxon>
        <taxon>Roseobacteraceae</taxon>
        <taxon>Ruegeria</taxon>
    </lineage>
</organism>
<dbReference type="Proteomes" id="UP000599383">
    <property type="component" value="Unassembled WGS sequence"/>
</dbReference>
<accession>A0ABX1WGX3</accession>
<gene>
    <name evidence="3" type="ORF">GS617_20000</name>
</gene>
<evidence type="ECO:0000313" key="4">
    <source>
        <dbReference type="Proteomes" id="UP000599383"/>
    </source>
</evidence>
<keyword evidence="1" id="KW-1133">Transmembrane helix</keyword>
<feature type="transmembrane region" description="Helical" evidence="1">
    <location>
        <begin position="357"/>
        <end position="378"/>
    </location>
</feature>
<dbReference type="EMBL" id="WVQY01000012">
    <property type="protein sequence ID" value="NOD32562.1"/>
    <property type="molecule type" value="Genomic_DNA"/>
</dbReference>
<keyword evidence="1" id="KW-0812">Transmembrane</keyword>
<feature type="transmembrane region" description="Helical" evidence="1">
    <location>
        <begin position="111"/>
        <end position="130"/>
    </location>
</feature>
<evidence type="ECO:0000259" key="2">
    <source>
        <dbReference type="Pfam" id="PF13231"/>
    </source>
</evidence>
<feature type="transmembrane region" description="Helical" evidence="1">
    <location>
        <begin position="61"/>
        <end position="80"/>
    </location>
</feature>
<name>A0ABX1WGX3_9RHOB</name>
<feature type="transmembrane region" description="Helical" evidence="1">
    <location>
        <begin position="252"/>
        <end position="269"/>
    </location>
</feature>
<dbReference type="Pfam" id="PF13231">
    <property type="entry name" value="PMT_2"/>
    <property type="match status" value="1"/>
</dbReference>
<comment type="caution">
    <text evidence="3">The sequence shown here is derived from an EMBL/GenBank/DDBJ whole genome shotgun (WGS) entry which is preliminary data.</text>
</comment>
<feature type="transmembrane region" description="Helical" evidence="1">
    <location>
        <begin position="384"/>
        <end position="404"/>
    </location>
</feature>
<feature type="transmembrane region" description="Helical" evidence="1">
    <location>
        <begin position="187"/>
        <end position="210"/>
    </location>
</feature>
<dbReference type="RefSeq" id="WP_171206918.1">
    <property type="nucleotide sequence ID" value="NZ_WVQY01000012.1"/>
</dbReference>
<sequence>MSHPEIYIPGIELVPGISEPPPRHDLAGTIWWHFHDEPHPMGWYVSMLGWTKLFGTSHLSLRFPGVLFAMGSVPLIFLIARSIFGSSIGCLAALLLSLHGFHIFWSQMARMYVAGAFLSLLATWLLLCLVRTPRPRPWLELAYVASVVAGVLTVEFFWPLIMIHLLWTALVLPRSELVPTRFSHRIGLWQGARLFQIQSLAFILAAPALLHAVYRARKGAAFDPYPGFLVEYFSFGFLFAKDAFSIPQLQINVIWSWLLLAFALLLLTASLKAPKREAPIFATTPRIPVWIPGLLAVCSASFIFWLASIAHRRNEALMAMTILPFLALLIPALGAVWGRFVPRLPSRTLHHPQERALLLWLLAVAAPLILFAASHVVSVLASRAFLVFVPYLLILSAAGAVWLFQNIRFRLATTSLCLLVFAASVPYATRKPGAPNDYQGIAQAVLSEMQPSDLVFLRNRDWVDTPLFYYINDANFVVSEYDISLRTNPTSRVWLITWPHEGELVITDARREALSDYEKTQKFEKLRAQAELFEPKVKP</sequence>
<feature type="transmembrane region" description="Helical" evidence="1">
    <location>
        <begin position="87"/>
        <end position="105"/>
    </location>
</feature>
<feature type="transmembrane region" description="Helical" evidence="1">
    <location>
        <begin position="316"/>
        <end position="337"/>
    </location>
</feature>